<organism evidence="1 2">
    <name type="scientific">Zarconia navalis LEGE 11467</name>
    <dbReference type="NCBI Taxonomy" id="1828826"/>
    <lineage>
        <taxon>Bacteria</taxon>
        <taxon>Bacillati</taxon>
        <taxon>Cyanobacteriota</taxon>
        <taxon>Cyanophyceae</taxon>
        <taxon>Oscillatoriophycideae</taxon>
        <taxon>Oscillatoriales</taxon>
        <taxon>Oscillatoriales incertae sedis</taxon>
        <taxon>Zarconia</taxon>
        <taxon>Zarconia navalis</taxon>
    </lineage>
</organism>
<accession>A0A928W0L8</accession>
<evidence type="ECO:0008006" key="3">
    <source>
        <dbReference type="Google" id="ProtNLM"/>
    </source>
</evidence>
<dbReference type="AlphaFoldDB" id="A0A928W0L8"/>
<proteinExistence type="predicted"/>
<reference evidence="1" key="1">
    <citation type="submission" date="2020-10" db="EMBL/GenBank/DDBJ databases">
        <authorList>
            <person name="Castelo-Branco R."/>
            <person name="Eusebio N."/>
            <person name="Adriana R."/>
            <person name="Vieira A."/>
            <person name="Brugerolle De Fraissinette N."/>
            <person name="Rezende De Castro R."/>
            <person name="Schneider M.P."/>
            <person name="Vasconcelos V."/>
            <person name="Leao P.N."/>
        </authorList>
    </citation>
    <scope>NUCLEOTIDE SEQUENCE</scope>
    <source>
        <strain evidence="1">LEGE 11467</strain>
    </source>
</reference>
<dbReference type="EMBL" id="JADEXN010000243">
    <property type="protein sequence ID" value="MBE9041761.1"/>
    <property type="molecule type" value="Genomic_DNA"/>
</dbReference>
<evidence type="ECO:0000313" key="2">
    <source>
        <dbReference type="Proteomes" id="UP000621799"/>
    </source>
</evidence>
<protein>
    <recommendedName>
        <fullName evidence="3">Alpha/beta hydrolase</fullName>
    </recommendedName>
</protein>
<dbReference type="RefSeq" id="WP_264321957.1">
    <property type="nucleotide sequence ID" value="NZ_JADEXN010000243.1"/>
</dbReference>
<dbReference type="Proteomes" id="UP000621799">
    <property type="component" value="Unassembled WGS sequence"/>
</dbReference>
<sequence>MPSQPTDYILFVHGVSVRESAANERQKSYRYADRLFNLIQAELPSCKLQKVPLYWANVSDEVLEEFRPWINKAPAWKNFWFKDFRSQQLMQFIGDAALYISRHVGSEAVMQLQEQAFECLQGYQPKDRLHLVTHSWGTVVLFDMLFASRWDNPEISGHKSIEKIRRNIFGVPPNSPDGIRLASIHTMGSPIALFSLITMVGRTNAGSSHDISPRLEQLLKNVCQDGSKLPWRNFIHPGDPIGLPLEEVIPKLVDRGEQYIDIADILTSGSGLLELLAKPVKSTFLALINGGNAHGSYWENPEVARTIARTISQATY</sequence>
<gene>
    <name evidence="1" type="ORF">IQ235_13325</name>
</gene>
<keyword evidence="2" id="KW-1185">Reference proteome</keyword>
<name>A0A928W0L8_9CYAN</name>
<evidence type="ECO:0000313" key="1">
    <source>
        <dbReference type="EMBL" id="MBE9041761.1"/>
    </source>
</evidence>
<comment type="caution">
    <text evidence="1">The sequence shown here is derived from an EMBL/GenBank/DDBJ whole genome shotgun (WGS) entry which is preliminary data.</text>
</comment>